<dbReference type="PROSITE" id="PS51900">
    <property type="entry name" value="CB"/>
    <property type="match status" value="1"/>
</dbReference>
<dbReference type="InterPro" id="IPR002104">
    <property type="entry name" value="Integrase_catalytic"/>
</dbReference>
<dbReference type="InterPro" id="IPR050090">
    <property type="entry name" value="Tyrosine_recombinase_XerCD"/>
</dbReference>
<reference evidence="7" key="1">
    <citation type="journal article" date="2019" name="Int. J. Syst. Evol. Microbiol.">
        <title>The Global Catalogue of Microorganisms (GCM) 10K type strain sequencing project: providing services to taxonomists for standard genome sequencing and annotation.</title>
        <authorList>
            <consortium name="The Broad Institute Genomics Platform"/>
            <consortium name="The Broad Institute Genome Sequencing Center for Infectious Disease"/>
            <person name="Wu L."/>
            <person name="Ma J."/>
        </authorList>
    </citation>
    <scope>NUCLEOTIDE SEQUENCE [LARGE SCALE GENOMIC DNA]</scope>
    <source>
        <strain evidence="7">CGMCC 1.10363</strain>
    </source>
</reference>
<dbReference type="Gene3D" id="1.10.150.130">
    <property type="match status" value="1"/>
</dbReference>
<dbReference type="PANTHER" id="PTHR30349">
    <property type="entry name" value="PHAGE INTEGRASE-RELATED"/>
    <property type="match status" value="1"/>
</dbReference>
<evidence type="ECO:0000256" key="1">
    <source>
        <dbReference type="ARBA" id="ARBA00023125"/>
    </source>
</evidence>
<dbReference type="SUPFAM" id="SSF56349">
    <property type="entry name" value="DNA breaking-rejoining enzymes"/>
    <property type="match status" value="1"/>
</dbReference>
<dbReference type="RefSeq" id="WP_390231654.1">
    <property type="nucleotide sequence ID" value="NZ_JBHSCN010000018.1"/>
</dbReference>
<feature type="domain" description="Tyr recombinase" evidence="4">
    <location>
        <begin position="200"/>
        <end position="399"/>
    </location>
</feature>
<accession>A0ABV8Q9U1</accession>
<name>A0ABV8Q9U1_9MICO</name>
<organism evidence="6 7">
    <name type="scientific">Gryllotalpicola reticulitermitis</name>
    <dbReference type="NCBI Taxonomy" id="1184153"/>
    <lineage>
        <taxon>Bacteria</taxon>
        <taxon>Bacillati</taxon>
        <taxon>Actinomycetota</taxon>
        <taxon>Actinomycetes</taxon>
        <taxon>Micrococcales</taxon>
        <taxon>Microbacteriaceae</taxon>
        <taxon>Gryllotalpicola</taxon>
    </lineage>
</organism>
<sequence length="415" mass="46361">MMADVYRRCACRKPDGKQFGVLPSKPTERQLAATCPQLISDSRHGSWSFYVRDSNTGTQYRKGGFKTRSEAVKARNELAGKLDKGTYKPPSKILYGDYLEAWFKRRQTTGKTFKATTVNNYSRYLANDLKPSALARMPISEIRRMHVQAFVDQLIADGRGATTIRRIVAVVQGSLRAAGKDNLNDHAPGVGLDLPQAERKEMEVWEPAQVGKFLDTAAQHRLGALFELAIFTGMRRGELLGLRWEDVNFADRSIQVRHNRTQAGHVIEETTPKTRSGRRTVELADNTSAALVAWKLTQEAEAKNWRESGAWHDTGYVFTYEDGTPLKPQYVTRLFDKLRLKARLPKMTFHGQRHEAASLMIASGEDLAIVSKVLGHSSYSITSDMYTHLVASAARNAAEKAAALVPRQAADLHIS</sequence>
<evidence type="ECO:0000256" key="2">
    <source>
        <dbReference type="ARBA" id="ARBA00023172"/>
    </source>
</evidence>
<keyword evidence="1 3" id="KW-0238">DNA-binding</keyword>
<dbReference type="EMBL" id="JBHSCN010000018">
    <property type="protein sequence ID" value="MFC4245035.1"/>
    <property type="molecule type" value="Genomic_DNA"/>
</dbReference>
<dbReference type="InterPro" id="IPR011010">
    <property type="entry name" value="DNA_brk_join_enz"/>
</dbReference>
<dbReference type="Proteomes" id="UP001595900">
    <property type="component" value="Unassembled WGS sequence"/>
</dbReference>
<dbReference type="Gene3D" id="1.10.443.10">
    <property type="entry name" value="Intergrase catalytic core"/>
    <property type="match status" value="1"/>
</dbReference>
<protein>
    <submittedName>
        <fullName evidence="6">Tyrosine-type recombinase/integrase</fullName>
    </submittedName>
</protein>
<dbReference type="PROSITE" id="PS51898">
    <property type="entry name" value="TYR_RECOMBINASE"/>
    <property type="match status" value="1"/>
</dbReference>
<evidence type="ECO:0000256" key="3">
    <source>
        <dbReference type="PROSITE-ProRule" id="PRU01248"/>
    </source>
</evidence>
<dbReference type="CDD" id="cd01189">
    <property type="entry name" value="INT_ICEBs1_C_like"/>
    <property type="match status" value="1"/>
</dbReference>
<gene>
    <name evidence="6" type="ORF">ACFOYW_16835</name>
</gene>
<evidence type="ECO:0000313" key="6">
    <source>
        <dbReference type="EMBL" id="MFC4245035.1"/>
    </source>
</evidence>
<evidence type="ECO:0000259" key="5">
    <source>
        <dbReference type="PROSITE" id="PS51900"/>
    </source>
</evidence>
<dbReference type="InterPro" id="IPR010998">
    <property type="entry name" value="Integrase_recombinase_N"/>
</dbReference>
<feature type="domain" description="Core-binding (CB)" evidence="5">
    <location>
        <begin position="93"/>
        <end position="179"/>
    </location>
</feature>
<dbReference type="PANTHER" id="PTHR30349:SF91">
    <property type="entry name" value="INTA PROTEIN"/>
    <property type="match status" value="1"/>
</dbReference>
<dbReference type="InterPro" id="IPR028259">
    <property type="entry name" value="AP2-like_int_N"/>
</dbReference>
<keyword evidence="2" id="KW-0233">DNA recombination</keyword>
<evidence type="ECO:0000259" key="4">
    <source>
        <dbReference type="PROSITE" id="PS51898"/>
    </source>
</evidence>
<dbReference type="Pfam" id="PF00589">
    <property type="entry name" value="Phage_integrase"/>
    <property type="match status" value="1"/>
</dbReference>
<comment type="caution">
    <text evidence="6">The sequence shown here is derived from an EMBL/GenBank/DDBJ whole genome shotgun (WGS) entry which is preliminary data.</text>
</comment>
<dbReference type="InterPro" id="IPR044068">
    <property type="entry name" value="CB"/>
</dbReference>
<proteinExistence type="predicted"/>
<evidence type="ECO:0000313" key="7">
    <source>
        <dbReference type="Proteomes" id="UP001595900"/>
    </source>
</evidence>
<dbReference type="InterPro" id="IPR013762">
    <property type="entry name" value="Integrase-like_cat_sf"/>
</dbReference>
<keyword evidence="7" id="KW-1185">Reference proteome</keyword>
<dbReference type="Pfam" id="PF14657">
    <property type="entry name" value="Arm-DNA-bind_4"/>
    <property type="match status" value="1"/>
</dbReference>